<organism evidence="3 4">
    <name type="scientific">Coccomyxa subellipsoidea</name>
    <dbReference type="NCBI Taxonomy" id="248742"/>
    <lineage>
        <taxon>Eukaryota</taxon>
        <taxon>Viridiplantae</taxon>
        <taxon>Chlorophyta</taxon>
        <taxon>core chlorophytes</taxon>
        <taxon>Trebouxiophyceae</taxon>
        <taxon>Trebouxiophyceae incertae sedis</taxon>
        <taxon>Coccomyxaceae</taxon>
        <taxon>Coccomyxa</taxon>
    </lineage>
</organism>
<feature type="compositionally biased region" description="Low complexity" evidence="1">
    <location>
        <begin position="23"/>
        <end position="32"/>
    </location>
</feature>
<protein>
    <recommendedName>
        <fullName evidence="2">Nucleotide-diphospho-sugar transferase domain-containing protein</fullName>
    </recommendedName>
</protein>
<dbReference type="Pfam" id="PF03407">
    <property type="entry name" value="Nucleotid_trans"/>
    <property type="match status" value="1"/>
</dbReference>
<feature type="compositionally biased region" description="Basic and acidic residues" evidence="1">
    <location>
        <begin position="52"/>
        <end position="61"/>
    </location>
</feature>
<accession>A0ABR2YE51</accession>
<dbReference type="EMBL" id="JALJOT010000014">
    <property type="protein sequence ID" value="KAK9903476.1"/>
    <property type="molecule type" value="Genomic_DNA"/>
</dbReference>
<proteinExistence type="predicted"/>
<feature type="region of interest" description="Disordered" evidence="1">
    <location>
        <begin position="23"/>
        <end position="61"/>
    </location>
</feature>
<evidence type="ECO:0000313" key="3">
    <source>
        <dbReference type="EMBL" id="KAK9903476.1"/>
    </source>
</evidence>
<evidence type="ECO:0000259" key="2">
    <source>
        <dbReference type="Pfam" id="PF03407"/>
    </source>
</evidence>
<comment type="caution">
    <text evidence="3">The sequence shown here is derived from an EMBL/GenBank/DDBJ whole genome shotgun (WGS) entry which is preliminary data.</text>
</comment>
<sequence>MTFYGMPSFRFFGNLQERLSAAAGAEHAAQSAGTRGAHHRGDHQTAPGPSGEPHHNPMDRWVHKAPHLPQVALGKALFNAAFHDGPAGLAASTGMVIATAGNRFNFARLLQKFLAGLKHSLSGDLTNHAVVVGMGKGAKSICDGLNGRYSHHCVQSINWPGHDTEYDAGDAWHVAAELHKLELILNILTFGYSVVYVDVDTIFFRNPMHHLLSLQADIGLPDNQCEDGLIRHDQVLFNEVLGPHFLRDADGGGDAFVQIHKLSQDHFPTWCSGPCGCKGSAKVAPLRYVKEEDPWEGVRGGALECPEEMVDQWLTFHYECTKSGAEKEVLMDISLALLEEVTPIDMSITTGV</sequence>
<evidence type="ECO:0000313" key="4">
    <source>
        <dbReference type="Proteomes" id="UP001491310"/>
    </source>
</evidence>
<evidence type="ECO:0000256" key="1">
    <source>
        <dbReference type="SAM" id="MobiDB-lite"/>
    </source>
</evidence>
<reference evidence="3 4" key="1">
    <citation type="journal article" date="2024" name="Nat. Commun.">
        <title>Phylogenomics reveals the evolutionary origins of lichenization in chlorophyte algae.</title>
        <authorList>
            <person name="Puginier C."/>
            <person name="Libourel C."/>
            <person name="Otte J."/>
            <person name="Skaloud P."/>
            <person name="Haon M."/>
            <person name="Grisel S."/>
            <person name="Petersen M."/>
            <person name="Berrin J.G."/>
            <person name="Delaux P.M."/>
            <person name="Dal Grande F."/>
            <person name="Keller J."/>
        </authorList>
    </citation>
    <scope>NUCLEOTIDE SEQUENCE [LARGE SCALE GENOMIC DNA]</scope>
    <source>
        <strain evidence="3 4">SAG 216-7</strain>
    </source>
</reference>
<dbReference type="PANTHER" id="PTHR47032:SF1">
    <property type="entry name" value="UDP-D-XYLOSE:L-FUCOSE ALPHA-1,3-D-XYLOSYLTRANSFERASE-RELATED"/>
    <property type="match status" value="1"/>
</dbReference>
<dbReference type="Proteomes" id="UP001491310">
    <property type="component" value="Unassembled WGS sequence"/>
</dbReference>
<feature type="domain" description="Nucleotide-diphospho-sugar transferase" evidence="2">
    <location>
        <begin position="159"/>
        <end position="226"/>
    </location>
</feature>
<dbReference type="InterPro" id="IPR005069">
    <property type="entry name" value="Nucl-diP-sugar_transferase"/>
</dbReference>
<dbReference type="InterPro" id="IPR052636">
    <property type="entry name" value="UDP-D-xylose:L-fucose_XylT"/>
</dbReference>
<keyword evidence="4" id="KW-1185">Reference proteome</keyword>
<name>A0ABR2YE51_9CHLO</name>
<gene>
    <name evidence="3" type="ORF">WJX75_006537</name>
</gene>
<dbReference type="PANTHER" id="PTHR47032">
    <property type="entry name" value="UDP-D-XYLOSE:L-FUCOSE ALPHA-1,3-D-XYLOSYLTRANSFERASE-RELATED"/>
    <property type="match status" value="1"/>
</dbReference>